<name>A0ABS6S0V8_9BACT</name>
<protein>
    <submittedName>
        <fullName evidence="2">Smr/MutS family protein</fullName>
    </submittedName>
</protein>
<evidence type="ECO:0000259" key="1">
    <source>
        <dbReference type="PROSITE" id="PS50828"/>
    </source>
</evidence>
<reference evidence="2 3" key="1">
    <citation type="journal article" date="2020" name="J Geophys Res Biogeosci">
        <title>Magnetotaxis as an Adaptation to Enable Bacterial Shuttling of Microbial Sulfur and Sulfur Cycling Across Aquatic Oxic#Anoxic Interfaces.</title>
        <authorList>
            <person name="Li J."/>
            <person name="Liu P."/>
            <person name="Wang J."/>
            <person name="Roberts A.P."/>
            <person name="Pan Y."/>
        </authorList>
    </citation>
    <scope>NUCLEOTIDE SEQUENCE [LARGE SCALE GENOMIC DNA]</scope>
    <source>
        <strain evidence="2 3">MYR-1_YQ</strain>
    </source>
</reference>
<keyword evidence="3" id="KW-1185">Reference proteome</keyword>
<dbReference type="SUPFAM" id="SSF160443">
    <property type="entry name" value="SMR domain-like"/>
    <property type="match status" value="1"/>
</dbReference>
<proteinExistence type="predicted"/>
<dbReference type="Gene3D" id="3.30.1370.110">
    <property type="match status" value="1"/>
</dbReference>
<organism evidence="2 3">
    <name type="scientific">Candidatus Magnetobacterium casense</name>
    <dbReference type="NCBI Taxonomy" id="1455061"/>
    <lineage>
        <taxon>Bacteria</taxon>
        <taxon>Pseudomonadati</taxon>
        <taxon>Nitrospirota</taxon>
        <taxon>Thermodesulfovibrionia</taxon>
        <taxon>Thermodesulfovibrionales</taxon>
        <taxon>Candidatus Magnetobacteriaceae</taxon>
        <taxon>Candidatus Magnetobacterium</taxon>
    </lineage>
</organism>
<dbReference type="InterPro" id="IPR036063">
    <property type="entry name" value="Smr_dom_sf"/>
</dbReference>
<comment type="caution">
    <text evidence="2">The sequence shown here is derived from an EMBL/GenBank/DDBJ whole genome shotgun (WGS) entry which is preliminary data.</text>
</comment>
<dbReference type="PANTHER" id="PTHR35562:SF2">
    <property type="entry name" value="DNA ENDONUCLEASE SMRA-RELATED"/>
    <property type="match status" value="1"/>
</dbReference>
<feature type="domain" description="Smr" evidence="1">
    <location>
        <begin position="139"/>
        <end position="221"/>
    </location>
</feature>
<dbReference type="RefSeq" id="WP_218252899.1">
    <property type="nucleotide sequence ID" value="NZ_JABXWD010000226.1"/>
</dbReference>
<dbReference type="EMBL" id="JABXWD010000226">
    <property type="protein sequence ID" value="MBV6342277.1"/>
    <property type="molecule type" value="Genomic_DNA"/>
</dbReference>
<dbReference type="Pfam" id="PF01713">
    <property type="entry name" value="Smr"/>
    <property type="match status" value="1"/>
</dbReference>
<gene>
    <name evidence="2" type="ORF">HWQ67_11830</name>
</gene>
<dbReference type="PANTHER" id="PTHR35562">
    <property type="entry name" value="DNA ENDONUCLEASE SMRA-RELATED"/>
    <property type="match status" value="1"/>
</dbReference>
<accession>A0ABS6S0V8</accession>
<sequence length="223" mass="25421">MSEEFAHRPFDELGGLLKGKMALRRQKEPKKVAKAAVETVAPEMTDEELFREAMLNVKEIKEFTQIPYSRGKLKPPPCKDDDDDYGDKECLDTLRAIRDGKRPIDIRKTQEYIEWNNPAHRNVFTLHLHEGRYSVQDFLDLHGSTLAEAELIITDFIKESVRKSHRCVKIIHGRGLRSPNGPVLKNAITGWLSGRMRKYVMAFATAPQYDGGLGALYILLKKG</sequence>
<evidence type="ECO:0000313" key="3">
    <source>
        <dbReference type="Proteomes" id="UP001196980"/>
    </source>
</evidence>
<dbReference type="SMART" id="SM00463">
    <property type="entry name" value="SMR"/>
    <property type="match status" value="1"/>
</dbReference>
<dbReference type="PROSITE" id="PS50828">
    <property type="entry name" value="SMR"/>
    <property type="match status" value="1"/>
</dbReference>
<evidence type="ECO:0000313" key="2">
    <source>
        <dbReference type="EMBL" id="MBV6342277.1"/>
    </source>
</evidence>
<dbReference type="InterPro" id="IPR002625">
    <property type="entry name" value="Smr_dom"/>
</dbReference>
<dbReference type="Proteomes" id="UP001196980">
    <property type="component" value="Unassembled WGS sequence"/>
</dbReference>